<dbReference type="GO" id="GO:0051787">
    <property type="term" value="F:misfolded protein binding"/>
    <property type="evidence" value="ECO:0007669"/>
    <property type="project" value="TreeGrafter"/>
</dbReference>
<protein>
    <submittedName>
        <fullName evidence="3">Thioredoxin domain-containing protein</fullName>
    </submittedName>
</protein>
<dbReference type="AlphaFoldDB" id="A0A1I8BPH1"/>
<dbReference type="PROSITE" id="PS51352">
    <property type="entry name" value="THIOREDOXIN_2"/>
    <property type="match status" value="1"/>
</dbReference>
<dbReference type="GO" id="GO:0016671">
    <property type="term" value="F:oxidoreductase activity, acting on a sulfur group of donors, disulfide as acceptor"/>
    <property type="evidence" value="ECO:0007669"/>
    <property type="project" value="TreeGrafter"/>
</dbReference>
<dbReference type="GO" id="GO:0005788">
    <property type="term" value="C:endoplasmic reticulum lumen"/>
    <property type="evidence" value="ECO:0007669"/>
    <property type="project" value="TreeGrafter"/>
</dbReference>
<proteinExistence type="predicted"/>
<reference evidence="3" key="1">
    <citation type="submission" date="2016-11" db="UniProtKB">
        <authorList>
            <consortium name="WormBaseParasite"/>
        </authorList>
    </citation>
    <scope>IDENTIFICATION</scope>
</reference>
<dbReference type="PANTHER" id="PTHR44340">
    <property type="entry name" value="DNAJ HOMOLOG SUBFAMILY C MEMBER 10"/>
    <property type="match status" value="1"/>
</dbReference>
<evidence type="ECO:0000313" key="3">
    <source>
        <dbReference type="WBParaSite" id="MhA1_Contig353.frz3.gene7"/>
    </source>
</evidence>
<dbReference type="WBParaSite" id="MhA1_Contig353.frz3.gene7">
    <property type="protein sequence ID" value="MhA1_Contig353.frz3.gene7"/>
    <property type="gene ID" value="MhA1_Contig353.frz3.gene7"/>
</dbReference>
<dbReference type="InterPro" id="IPR036249">
    <property type="entry name" value="Thioredoxin-like_sf"/>
</dbReference>
<evidence type="ECO:0000313" key="2">
    <source>
        <dbReference type="Proteomes" id="UP000095281"/>
    </source>
</evidence>
<dbReference type="Proteomes" id="UP000095281">
    <property type="component" value="Unplaced"/>
</dbReference>
<dbReference type="InterPro" id="IPR052460">
    <property type="entry name" value="ER_disulfide_reductase"/>
</dbReference>
<feature type="domain" description="Thioredoxin" evidence="1">
    <location>
        <begin position="11"/>
        <end position="123"/>
    </location>
</feature>
<dbReference type="GO" id="GO:0015035">
    <property type="term" value="F:protein-disulfide reductase activity"/>
    <property type="evidence" value="ECO:0007669"/>
    <property type="project" value="TreeGrafter"/>
</dbReference>
<dbReference type="OMA" id="ERFGWIC"/>
<name>A0A1I8BPH1_MELHA</name>
<dbReference type="Gene3D" id="3.40.30.10">
    <property type="entry name" value="Glutaredoxin"/>
    <property type="match status" value="1"/>
</dbReference>
<evidence type="ECO:0000259" key="1">
    <source>
        <dbReference type="PROSITE" id="PS51352"/>
    </source>
</evidence>
<organism evidence="2 3">
    <name type="scientific">Meloidogyne hapla</name>
    <name type="common">Root-knot nematode worm</name>
    <dbReference type="NCBI Taxonomy" id="6305"/>
    <lineage>
        <taxon>Eukaryota</taxon>
        <taxon>Metazoa</taxon>
        <taxon>Ecdysozoa</taxon>
        <taxon>Nematoda</taxon>
        <taxon>Chromadorea</taxon>
        <taxon>Rhabditida</taxon>
        <taxon>Tylenchina</taxon>
        <taxon>Tylenchomorpha</taxon>
        <taxon>Tylenchoidea</taxon>
        <taxon>Meloidogynidae</taxon>
        <taxon>Meloidogyninae</taxon>
        <taxon>Meloidogyne</taxon>
    </lineage>
</organism>
<dbReference type="Pfam" id="PF00085">
    <property type="entry name" value="Thioredoxin"/>
    <property type="match status" value="1"/>
</dbReference>
<accession>A0A1I8BPH1</accession>
<dbReference type="PANTHER" id="PTHR44340:SF1">
    <property type="entry name" value="DNAJ HOMOLOG SUBFAMILY C MEMBER 10"/>
    <property type="match status" value="1"/>
</dbReference>
<dbReference type="GO" id="GO:0036498">
    <property type="term" value="P:IRE1-mediated unfolded protein response"/>
    <property type="evidence" value="ECO:0007669"/>
    <property type="project" value="TreeGrafter"/>
</dbReference>
<dbReference type="InterPro" id="IPR013766">
    <property type="entry name" value="Thioredoxin_domain"/>
</dbReference>
<keyword evidence="2" id="KW-1185">Reference proteome</keyword>
<dbReference type="SUPFAM" id="SSF52833">
    <property type="entry name" value="Thioredoxin-like"/>
    <property type="match status" value="1"/>
</dbReference>
<sequence>MSHWLSEMMPSLVQKIAGDFANTVLDSSEPWLIDFYAPWCSHCVQFAPTFERLAQILNGQVRLGKIDCERFGWICQTAQINYFPQLLLYFGSNNHKRQESRGMEISTEIDVESIAKTVKEYLEEYGHKNERDEL</sequence>